<keyword evidence="3" id="KW-1185">Reference proteome</keyword>
<evidence type="ECO:0008006" key="4">
    <source>
        <dbReference type="Google" id="ProtNLM"/>
    </source>
</evidence>
<comment type="caution">
    <text evidence="2">The sequence shown here is derived from an EMBL/GenBank/DDBJ whole genome shotgun (WGS) entry which is preliminary data.</text>
</comment>
<reference evidence="2" key="1">
    <citation type="submission" date="2020-10" db="EMBL/GenBank/DDBJ databases">
        <authorList>
            <person name="Kikuchi T."/>
        </authorList>
    </citation>
    <scope>NUCLEOTIDE SEQUENCE</scope>
    <source>
        <strain evidence="2">NKZ352</strain>
    </source>
</reference>
<accession>A0A8S1HKW8</accession>
<feature type="signal peptide" evidence="1">
    <location>
        <begin position="1"/>
        <end position="28"/>
    </location>
</feature>
<dbReference type="EMBL" id="CAJGYM010000076">
    <property type="protein sequence ID" value="CAD6196634.1"/>
    <property type="molecule type" value="Genomic_DNA"/>
</dbReference>
<dbReference type="AlphaFoldDB" id="A0A8S1HKW8"/>
<feature type="chain" id="PRO_5035759210" description="Triacylglycerol lipase" evidence="1">
    <location>
        <begin position="29"/>
        <end position="293"/>
    </location>
</feature>
<dbReference type="GO" id="GO:0016298">
    <property type="term" value="F:lipase activity"/>
    <property type="evidence" value="ECO:0007669"/>
    <property type="project" value="TreeGrafter"/>
</dbReference>
<organism evidence="2 3">
    <name type="scientific">Caenorhabditis auriculariae</name>
    <dbReference type="NCBI Taxonomy" id="2777116"/>
    <lineage>
        <taxon>Eukaryota</taxon>
        <taxon>Metazoa</taxon>
        <taxon>Ecdysozoa</taxon>
        <taxon>Nematoda</taxon>
        <taxon>Chromadorea</taxon>
        <taxon>Rhabditida</taxon>
        <taxon>Rhabditina</taxon>
        <taxon>Rhabditomorpha</taxon>
        <taxon>Rhabditoidea</taxon>
        <taxon>Rhabditidae</taxon>
        <taxon>Peloderinae</taxon>
        <taxon>Caenorhabditis</taxon>
    </lineage>
</organism>
<dbReference type="PANTHER" id="PTHR32015:SF3">
    <property type="entry name" value="TRIACYLGLYCEROL LIPASE"/>
    <property type="match status" value="1"/>
</dbReference>
<dbReference type="FunFam" id="3.40.50.1820:FF:000377">
    <property type="entry name" value="LIPaSe related"/>
    <property type="match status" value="1"/>
</dbReference>
<dbReference type="GO" id="GO:0016042">
    <property type="term" value="P:lipid catabolic process"/>
    <property type="evidence" value="ECO:0007669"/>
    <property type="project" value="InterPro"/>
</dbReference>
<dbReference type="PANTHER" id="PTHR32015">
    <property type="entry name" value="FASTING INDUCED LIPASE"/>
    <property type="match status" value="1"/>
</dbReference>
<name>A0A8S1HKW8_9PELO</name>
<dbReference type="Pfam" id="PF01674">
    <property type="entry name" value="Lipase_2"/>
    <property type="match status" value="1"/>
</dbReference>
<evidence type="ECO:0000313" key="3">
    <source>
        <dbReference type="Proteomes" id="UP000835052"/>
    </source>
</evidence>
<evidence type="ECO:0000256" key="1">
    <source>
        <dbReference type="SAM" id="SignalP"/>
    </source>
</evidence>
<keyword evidence="1" id="KW-0732">Signal</keyword>
<proteinExistence type="predicted"/>
<evidence type="ECO:0000313" key="2">
    <source>
        <dbReference type="EMBL" id="CAD6196634.1"/>
    </source>
</evidence>
<dbReference type="SUPFAM" id="SSF53474">
    <property type="entry name" value="alpha/beta-Hydrolases"/>
    <property type="match status" value="1"/>
</dbReference>
<dbReference type="OrthoDB" id="5792589at2759"/>
<dbReference type="InterPro" id="IPR002918">
    <property type="entry name" value="Lipase_EstA/Esterase_EstB"/>
</dbReference>
<gene>
    <name evidence="2" type="ORF">CAUJ_LOCUS12548</name>
</gene>
<protein>
    <recommendedName>
        <fullName evidence="4">Triacylglycerol lipase</fullName>
    </recommendedName>
</protein>
<dbReference type="InterPro" id="IPR029058">
    <property type="entry name" value="AB_hydrolase_fold"/>
</dbReference>
<dbReference type="Gene3D" id="3.40.50.1820">
    <property type="entry name" value="alpha/beta hydrolase"/>
    <property type="match status" value="1"/>
</dbReference>
<sequence>MLRNKRLTTSGMLAEAVVLMAAVGVASADFTPHFRKFLHDSYGIPITTSLERTDLGMDSSFGGKESATETPSNQAVIIVHGITNKISRFQGTVNYLKSKGYKNSEVFGTTWGDAGTTPVGLVDLKCSYVKQLRAMIIAVRQYTGTQVDVIAYSMGAPLARKAILGGQCVDTREILGPPLTELIDTFLSVAGANHGSALCVVPIPVGTCNRRTGLHCDSAFLQDINSQQHYEGTHIFSIFSTADEKIGFRACGKPVSPIKGGTGYVKKVGLNHDQLMDTTLPLQKNFITIHAPK</sequence>
<dbReference type="Proteomes" id="UP000835052">
    <property type="component" value="Unassembled WGS sequence"/>
</dbReference>